<dbReference type="InterPro" id="IPR005162">
    <property type="entry name" value="Retrotrans_gag_dom"/>
</dbReference>
<feature type="non-terminal residue" evidence="2">
    <location>
        <position position="1"/>
    </location>
</feature>
<reference evidence="2" key="1">
    <citation type="submission" date="2018-05" db="EMBL/GenBank/DDBJ databases">
        <title>Draft genome of Mucuna pruriens seed.</title>
        <authorList>
            <person name="Nnadi N.E."/>
            <person name="Vos R."/>
            <person name="Hasami M.H."/>
            <person name="Devisetty U.K."/>
            <person name="Aguiy J.C."/>
        </authorList>
    </citation>
    <scope>NUCLEOTIDE SEQUENCE [LARGE SCALE GENOMIC DNA]</scope>
    <source>
        <strain evidence="2">JCA_2017</strain>
    </source>
</reference>
<evidence type="ECO:0000313" key="2">
    <source>
        <dbReference type="EMBL" id="RDX97230.1"/>
    </source>
</evidence>
<comment type="caution">
    <text evidence="2">The sequence shown here is derived from an EMBL/GenBank/DDBJ whole genome shotgun (WGS) entry which is preliminary data.</text>
</comment>
<dbReference type="PANTHER" id="PTHR35046:SF9">
    <property type="entry name" value="RNA-DIRECTED DNA POLYMERASE"/>
    <property type="match status" value="1"/>
</dbReference>
<sequence>MVKKAFLGEAMIVTNMNSEDLPHPINSNAVKKLNDPEVYLKWERKVEHVFDCHNYSKEKKFVINKRRYGERPIRTWEDMKSVMRRRFVSNHYHRDLCRKLQCLTQGSMSA</sequence>
<feature type="domain" description="Retrotransposon gag" evidence="1">
    <location>
        <begin position="69"/>
        <end position="109"/>
    </location>
</feature>
<dbReference type="Proteomes" id="UP000257109">
    <property type="component" value="Unassembled WGS sequence"/>
</dbReference>
<dbReference type="OrthoDB" id="1731207at2759"/>
<evidence type="ECO:0000259" key="1">
    <source>
        <dbReference type="Pfam" id="PF03732"/>
    </source>
</evidence>
<name>A0A371H351_MUCPR</name>
<evidence type="ECO:0000313" key="3">
    <source>
        <dbReference type="Proteomes" id="UP000257109"/>
    </source>
</evidence>
<gene>
    <name evidence="2" type="ORF">CR513_20034</name>
</gene>
<keyword evidence="3" id="KW-1185">Reference proteome</keyword>
<organism evidence="2 3">
    <name type="scientific">Mucuna pruriens</name>
    <name type="common">Velvet bean</name>
    <name type="synonym">Dolichos pruriens</name>
    <dbReference type="NCBI Taxonomy" id="157652"/>
    <lineage>
        <taxon>Eukaryota</taxon>
        <taxon>Viridiplantae</taxon>
        <taxon>Streptophyta</taxon>
        <taxon>Embryophyta</taxon>
        <taxon>Tracheophyta</taxon>
        <taxon>Spermatophyta</taxon>
        <taxon>Magnoliopsida</taxon>
        <taxon>eudicotyledons</taxon>
        <taxon>Gunneridae</taxon>
        <taxon>Pentapetalae</taxon>
        <taxon>rosids</taxon>
        <taxon>fabids</taxon>
        <taxon>Fabales</taxon>
        <taxon>Fabaceae</taxon>
        <taxon>Papilionoideae</taxon>
        <taxon>50 kb inversion clade</taxon>
        <taxon>NPAAA clade</taxon>
        <taxon>indigoferoid/millettioid clade</taxon>
        <taxon>Phaseoleae</taxon>
        <taxon>Mucuna</taxon>
    </lineage>
</organism>
<protein>
    <recommendedName>
        <fullName evidence="1">Retrotransposon gag domain-containing protein</fullName>
    </recommendedName>
</protein>
<dbReference type="Pfam" id="PF03732">
    <property type="entry name" value="Retrotrans_gag"/>
    <property type="match status" value="1"/>
</dbReference>
<dbReference type="AlphaFoldDB" id="A0A371H351"/>
<proteinExistence type="predicted"/>
<dbReference type="PANTHER" id="PTHR35046">
    <property type="entry name" value="ZINC KNUCKLE (CCHC-TYPE) FAMILY PROTEIN"/>
    <property type="match status" value="1"/>
</dbReference>
<dbReference type="EMBL" id="QJKJ01003709">
    <property type="protein sequence ID" value="RDX97230.1"/>
    <property type="molecule type" value="Genomic_DNA"/>
</dbReference>
<accession>A0A371H351</accession>